<evidence type="ECO:0000313" key="2">
    <source>
        <dbReference type="EMBL" id="MFD2117754.1"/>
    </source>
</evidence>
<dbReference type="InterPro" id="IPR032111">
    <property type="entry name" value="Clostridium_phage_holin"/>
</dbReference>
<dbReference type="RefSeq" id="WP_377774999.1">
    <property type="nucleotide sequence ID" value="NZ_JBHUHO010000046.1"/>
</dbReference>
<accession>A0ABW4YQJ8</accession>
<sequence>MMEEFLQYISEQSLILIPVLYVIGILLKKTPQVKDWVIPWILLVCGVTLSIFLADDVLQGVIQGVLVTGASVLGHQLYKQSKDRDMSSK</sequence>
<evidence type="ECO:0000256" key="1">
    <source>
        <dbReference type="SAM" id="Phobius"/>
    </source>
</evidence>
<dbReference type="EMBL" id="JBHUHO010000046">
    <property type="protein sequence ID" value="MFD2117754.1"/>
    <property type="molecule type" value="Genomic_DNA"/>
</dbReference>
<name>A0ABW4YQJ8_9BACL</name>
<keyword evidence="1" id="KW-1133">Transmembrane helix</keyword>
<evidence type="ECO:0000313" key="3">
    <source>
        <dbReference type="Proteomes" id="UP001597362"/>
    </source>
</evidence>
<feature type="transmembrane region" description="Helical" evidence="1">
    <location>
        <begin position="60"/>
        <end position="78"/>
    </location>
</feature>
<feature type="transmembrane region" description="Helical" evidence="1">
    <location>
        <begin position="6"/>
        <end position="27"/>
    </location>
</feature>
<dbReference type="Pfam" id="PF16079">
    <property type="entry name" value="Phage_holin_5_2"/>
    <property type="match status" value="1"/>
</dbReference>
<proteinExistence type="predicted"/>
<organism evidence="2 3">
    <name type="scientific">Paenibacillus yanchengensis</name>
    <dbReference type="NCBI Taxonomy" id="2035833"/>
    <lineage>
        <taxon>Bacteria</taxon>
        <taxon>Bacillati</taxon>
        <taxon>Bacillota</taxon>
        <taxon>Bacilli</taxon>
        <taxon>Bacillales</taxon>
        <taxon>Paenibacillaceae</taxon>
        <taxon>Paenibacillus</taxon>
    </lineage>
</organism>
<dbReference type="Proteomes" id="UP001597362">
    <property type="component" value="Unassembled WGS sequence"/>
</dbReference>
<keyword evidence="1" id="KW-0472">Membrane</keyword>
<keyword evidence="1" id="KW-0812">Transmembrane</keyword>
<gene>
    <name evidence="2" type="ORF">ACFSJH_18650</name>
</gene>
<keyword evidence="3" id="KW-1185">Reference proteome</keyword>
<comment type="caution">
    <text evidence="2">The sequence shown here is derived from an EMBL/GenBank/DDBJ whole genome shotgun (WGS) entry which is preliminary data.</text>
</comment>
<feature type="transmembrane region" description="Helical" evidence="1">
    <location>
        <begin position="36"/>
        <end position="54"/>
    </location>
</feature>
<reference evidence="3" key="1">
    <citation type="journal article" date="2019" name="Int. J. Syst. Evol. Microbiol.">
        <title>The Global Catalogue of Microorganisms (GCM) 10K type strain sequencing project: providing services to taxonomists for standard genome sequencing and annotation.</title>
        <authorList>
            <consortium name="The Broad Institute Genomics Platform"/>
            <consortium name="The Broad Institute Genome Sequencing Center for Infectious Disease"/>
            <person name="Wu L."/>
            <person name="Ma J."/>
        </authorList>
    </citation>
    <scope>NUCLEOTIDE SEQUENCE [LARGE SCALE GENOMIC DNA]</scope>
    <source>
        <strain evidence="3">GH52</strain>
    </source>
</reference>
<protein>
    <submittedName>
        <fullName evidence="2">Phage holin family protein</fullName>
    </submittedName>
</protein>